<evidence type="ECO:0000313" key="7">
    <source>
        <dbReference type="Proteomes" id="UP000318571"/>
    </source>
</evidence>
<evidence type="ECO:0000259" key="5">
    <source>
        <dbReference type="Pfam" id="PF21365"/>
    </source>
</evidence>
<dbReference type="STRING" id="6832.A0A553NUR8"/>
<feature type="domain" description="Glycosyl hydrolase family 31 C-terminal" evidence="5">
    <location>
        <begin position="629"/>
        <end position="715"/>
    </location>
</feature>
<proteinExistence type="inferred from homology"/>
<feature type="chain" id="PRO_5021766415" description="Glycoside hydrolase family 31 N-terminal domain-containing protein" evidence="3">
    <location>
        <begin position="23"/>
        <end position="734"/>
    </location>
</feature>
<comment type="similarity">
    <text evidence="1 2">Belongs to the glycosyl hydrolase 31 family.</text>
</comment>
<dbReference type="InterPro" id="IPR017853">
    <property type="entry name" value="GH"/>
</dbReference>
<evidence type="ECO:0000256" key="3">
    <source>
        <dbReference type="SAM" id="SignalP"/>
    </source>
</evidence>
<dbReference type="InterPro" id="IPR000322">
    <property type="entry name" value="Glyco_hydro_31_TIM"/>
</dbReference>
<evidence type="ECO:0008006" key="8">
    <source>
        <dbReference type="Google" id="ProtNLM"/>
    </source>
</evidence>
<dbReference type="Gene3D" id="2.60.40.1760">
    <property type="entry name" value="glycosyl hydrolase (family 31)"/>
    <property type="match status" value="1"/>
</dbReference>
<evidence type="ECO:0000259" key="4">
    <source>
        <dbReference type="Pfam" id="PF01055"/>
    </source>
</evidence>
<dbReference type="InterPro" id="IPR048395">
    <property type="entry name" value="Glyco_hydro_31_C"/>
</dbReference>
<gene>
    <name evidence="6" type="ORF">TCAL_05612</name>
</gene>
<keyword evidence="3" id="KW-0732">Signal</keyword>
<dbReference type="Proteomes" id="UP000318571">
    <property type="component" value="Chromosome 1"/>
</dbReference>
<dbReference type="SUPFAM" id="SSF51011">
    <property type="entry name" value="Glycosyl hydrolase domain"/>
    <property type="match status" value="1"/>
</dbReference>
<dbReference type="GO" id="GO:0005975">
    <property type="term" value="P:carbohydrate metabolic process"/>
    <property type="evidence" value="ECO:0007669"/>
    <property type="project" value="InterPro"/>
</dbReference>
<dbReference type="InterPro" id="IPR052990">
    <property type="entry name" value="Sulfoquinovosidase_GH31"/>
</dbReference>
<organism evidence="6 7">
    <name type="scientific">Tigriopus californicus</name>
    <name type="common">Marine copepod</name>
    <dbReference type="NCBI Taxonomy" id="6832"/>
    <lineage>
        <taxon>Eukaryota</taxon>
        <taxon>Metazoa</taxon>
        <taxon>Ecdysozoa</taxon>
        <taxon>Arthropoda</taxon>
        <taxon>Crustacea</taxon>
        <taxon>Multicrustacea</taxon>
        <taxon>Hexanauplia</taxon>
        <taxon>Copepoda</taxon>
        <taxon>Harpacticoida</taxon>
        <taxon>Harpacticidae</taxon>
        <taxon>Tigriopus</taxon>
    </lineage>
</organism>
<evidence type="ECO:0000313" key="6">
    <source>
        <dbReference type="EMBL" id="TRY69177.1"/>
    </source>
</evidence>
<feature type="domain" description="Glycoside hydrolase family 31 TIM barrel" evidence="4">
    <location>
        <begin position="296"/>
        <end position="603"/>
    </location>
</feature>
<feature type="signal peptide" evidence="3">
    <location>
        <begin position="1"/>
        <end position="22"/>
    </location>
</feature>
<dbReference type="SUPFAM" id="SSF51445">
    <property type="entry name" value="(Trans)glycosidases"/>
    <property type="match status" value="1"/>
</dbReference>
<dbReference type="InterPro" id="IPR013780">
    <property type="entry name" value="Glyco_hydro_b"/>
</dbReference>
<dbReference type="AlphaFoldDB" id="A0A553NUR8"/>
<dbReference type="Pfam" id="PF21365">
    <property type="entry name" value="Glyco_hydro_31_3rd"/>
    <property type="match status" value="1"/>
</dbReference>
<dbReference type="Gene3D" id="3.20.20.80">
    <property type="entry name" value="Glycosidases"/>
    <property type="match status" value="1"/>
</dbReference>
<keyword evidence="2" id="KW-0378">Hydrolase</keyword>
<dbReference type="OrthoDB" id="1334205at2759"/>
<dbReference type="InterPro" id="IPR011013">
    <property type="entry name" value="Gal_mutarotase_sf_dom"/>
</dbReference>
<dbReference type="GO" id="GO:0030246">
    <property type="term" value="F:carbohydrate binding"/>
    <property type="evidence" value="ECO:0007669"/>
    <property type="project" value="InterPro"/>
</dbReference>
<comment type="caution">
    <text evidence="6">The sequence shown here is derived from an EMBL/GenBank/DDBJ whole genome shotgun (WGS) entry which is preliminary data.</text>
</comment>
<keyword evidence="7" id="KW-1185">Reference proteome</keyword>
<name>A0A553NUR8_TIGCA</name>
<dbReference type="OMA" id="FMTDFGE"/>
<dbReference type="EMBL" id="VCGU01000010">
    <property type="protein sequence ID" value="TRY69177.1"/>
    <property type="molecule type" value="Genomic_DNA"/>
</dbReference>
<dbReference type="CDD" id="cd14752">
    <property type="entry name" value="GH31_N"/>
    <property type="match status" value="1"/>
</dbReference>
<reference evidence="6 7" key="1">
    <citation type="journal article" date="2018" name="Nat. Ecol. Evol.">
        <title>Genomic signatures of mitonuclear coevolution across populations of Tigriopus californicus.</title>
        <authorList>
            <person name="Barreto F.S."/>
            <person name="Watson E.T."/>
            <person name="Lima T.G."/>
            <person name="Willett C.S."/>
            <person name="Edmands S."/>
            <person name="Li W."/>
            <person name="Burton R.S."/>
        </authorList>
    </citation>
    <scope>NUCLEOTIDE SEQUENCE [LARGE SCALE GENOMIC DNA]</scope>
    <source>
        <strain evidence="6 7">San Diego</strain>
    </source>
</reference>
<sequence>MSWQQALIVIVFAFQGLSLAYAQFQITEDDTGFEISFNGLKVLEHLSERPLLELGNGEFEAVFHKGDYDINDTINERFPLPNWTIDQEASGPLTVTLTNEDGLGMKINLDEDSISKNQFSLVFDYDAFDNEGINRYFFRLPSTPEEAVWGGGEQYTWLNMRGRTYPMWVREQGFGRNKSSLLTQIVDEFAKAGGDFHTTYWPQASFLSSRKYYVELTTPTYSELQFSPEGDDEVGHYIYWHWTPVKGEPCRSCKMNFLVGGSLMDIVQELNPGQPPLPDWIHDGAILGVQGGTEDMLGYLRQAQDAGAKINGLWIQDWSGKIVTALGTRVFWNWRWNETWYPNLDTVIQDLKEENVRVLVYITPHLNVEGDVYESLSNENIWLNRKDSSRLVQDFGQFNVTTVDIVNPDPDCNCLNPARIMYKDLMKKNILDLGIAGWMADFGEYTEVDVRTAYPGKWWSDEDHGEILHQNFAQEWCSLNRELVEENGVSDEIMFFMRAGGLRSKYSISMGWSGDQNVDWTQSDGLKSSIVSSLSLSLGGMGLSHSDIGGYTGMPPLGEIRSKELLLRWAEYSAFTPVMRTHEGSHRTFNHQVYTDEDTMTQFARTTQIFAALKEYSKATVLQNANEFTPVMRPLFLEFDTDGDAYHEDYQYMYGDDLLVAPVTEPGMTEWEVYLPGPQDWIYLWDDEATIVLGPKRVIVPAPMGQTPVFYKADSKWVTLFQEINRQFSFSNSL</sequence>
<evidence type="ECO:0000256" key="1">
    <source>
        <dbReference type="ARBA" id="ARBA00007806"/>
    </source>
</evidence>
<dbReference type="NCBIfam" id="NF007746">
    <property type="entry name" value="PRK10426.1"/>
    <property type="match status" value="1"/>
</dbReference>
<dbReference type="PANTHER" id="PTHR46959">
    <property type="entry name" value="SULFOQUINOVOSIDASE"/>
    <property type="match status" value="1"/>
</dbReference>
<dbReference type="PANTHER" id="PTHR46959:SF2">
    <property type="entry name" value="SULFOQUINOVOSIDASE"/>
    <property type="match status" value="1"/>
</dbReference>
<dbReference type="SUPFAM" id="SSF74650">
    <property type="entry name" value="Galactose mutarotase-like"/>
    <property type="match status" value="1"/>
</dbReference>
<dbReference type="Pfam" id="PF01055">
    <property type="entry name" value="Glyco_hydro_31_2nd"/>
    <property type="match status" value="1"/>
</dbReference>
<keyword evidence="2" id="KW-0326">Glycosidase</keyword>
<dbReference type="GO" id="GO:0090599">
    <property type="term" value="F:alpha-glucosidase activity"/>
    <property type="evidence" value="ECO:0007669"/>
    <property type="project" value="UniProtKB-ARBA"/>
</dbReference>
<dbReference type="Gene3D" id="2.60.40.1180">
    <property type="entry name" value="Golgi alpha-mannosidase II"/>
    <property type="match status" value="1"/>
</dbReference>
<accession>A0A553NUR8</accession>
<protein>
    <recommendedName>
        <fullName evidence="8">Glycoside hydrolase family 31 N-terminal domain-containing protein</fullName>
    </recommendedName>
</protein>
<evidence type="ECO:0000256" key="2">
    <source>
        <dbReference type="RuleBase" id="RU361185"/>
    </source>
</evidence>